<dbReference type="GO" id="GO:0009253">
    <property type="term" value="P:peptidoglycan catabolic process"/>
    <property type="evidence" value="ECO:0007669"/>
    <property type="project" value="InterPro"/>
</dbReference>
<dbReference type="Pfam" id="PF01520">
    <property type="entry name" value="Amidase_3"/>
    <property type="match status" value="1"/>
</dbReference>
<dbReference type="GO" id="GO:0008745">
    <property type="term" value="F:N-acetylmuramoyl-L-alanine amidase activity"/>
    <property type="evidence" value="ECO:0007669"/>
    <property type="project" value="UniProtKB-EC"/>
</dbReference>
<feature type="domain" description="MurNAc-LAA" evidence="4">
    <location>
        <begin position="261"/>
        <end position="416"/>
    </location>
</feature>
<evidence type="ECO:0000256" key="1">
    <source>
        <dbReference type="ARBA" id="ARBA00001561"/>
    </source>
</evidence>
<evidence type="ECO:0000256" key="2">
    <source>
        <dbReference type="ARBA" id="ARBA00011901"/>
    </source>
</evidence>
<dbReference type="PANTHER" id="PTHR30404">
    <property type="entry name" value="N-ACETYLMURAMOYL-L-ALANINE AMIDASE"/>
    <property type="match status" value="1"/>
</dbReference>
<organism evidence="5">
    <name type="scientific">Methyloraptor flagellatus</name>
    <dbReference type="NCBI Taxonomy" id="3162530"/>
    <lineage>
        <taxon>Bacteria</taxon>
        <taxon>Pseudomonadati</taxon>
        <taxon>Pseudomonadota</taxon>
        <taxon>Alphaproteobacteria</taxon>
        <taxon>Hyphomicrobiales</taxon>
        <taxon>Ancalomicrobiaceae</taxon>
        <taxon>Methyloraptor</taxon>
    </lineage>
</organism>
<dbReference type="GO" id="GO:0030288">
    <property type="term" value="C:outer membrane-bounded periplasmic space"/>
    <property type="evidence" value="ECO:0007669"/>
    <property type="project" value="TreeGrafter"/>
</dbReference>
<evidence type="ECO:0000259" key="4">
    <source>
        <dbReference type="SMART" id="SM00646"/>
    </source>
</evidence>
<dbReference type="Gene3D" id="3.40.630.40">
    <property type="entry name" value="Zn-dependent exopeptidases"/>
    <property type="match status" value="1"/>
</dbReference>
<gene>
    <name evidence="5" type="ORF">ABS361_07895</name>
</gene>
<dbReference type="InterPro" id="IPR002508">
    <property type="entry name" value="MurNAc-LAA_cat"/>
</dbReference>
<dbReference type="RefSeq" id="WP_407051237.1">
    <property type="nucleotide sequence ID" value="NZ_CP158568.1"/>
</dbReference>
<dbReference type="CDD" id="cd02696">
    <property type="entry name" value="MurNAc-LAA"/>
    <property type="match status" value="1"/>
</dbReference>
<dbReference type="EC" id="3.5.1.28" evidence="2"/>
<accession>A0AAU7XGD7</accession>
<evidence type="ECO:0000313" key="5">
    <source>
        <dbReference type="EMBL" id="XBY46139.1"/>
    </source>
</evidence>
<dbReference type="InterPro" id="IPR050695">
    <property type="entry name" value="N-acetylmuramoyl_amidase_3"/>
</dbReference>
<dbReference type="SMART" id="SM00646">
    <property type="entry name" value="Ami_3"/>
    <property type="match status" value="1"/>
</dbReference>
<sequence>MLIASAALICTQPALIGAETTSKATAVAAPATSVVPKIARSPKAGVPVARDVRLFEAGGETRFEIRIDRPVAVDAFVLTAPNRVVIDLPEVRFDLGTDPTRLKAGSITGWRYGLFATGRSRLVFDLSGPVRLERLDVSVGDDGAALLVVGFAPATRQEATAEQGRMRAWRPEGDAGLAEETATAVALPQTDKPRRAKPLIVLDPGHGGLDAGTVSPATGTPEKVVVLEIAQRLKKKIEASGRYEVLLTRTDDRFVPLGDRVKFARSHHADLLLSIHCDAEYDHSVRGTTVYTLAEKASDAQAAALAAKENQSDQIAGILPEEAGEEVADILIDLTMRETKQFSHDFATALLDRMKTVGRLVKGNPHRYGNLRVLKAHDVPSALVEIGFLSNKEDEALMRSPEWQEKSTAAILDSIDGFFAKHVARAPN</sequence>
<evidence type="ECO:0000256" key="3">
    <source>
        <dbReference type="ARBA" id="ARBA00022801"/>
    </source>
</evidence>
<reference evidence="5" key="1">
    <citation type="submission" date="2024-06" db="EMBL/GenBank/DDBJ databases">
        <title>Methylostella associata gen. nov., sp. nov., a novel Ancalomicrobiaceae-affiliated facultatively methylotrophic bacteria that feed on methanotrophs of the genus Methylococcus.</title>
        <authorList>
            <person name="Saltykova V."/>
            <person name="Danilova O.V."/>
            <person name="Oshkin I.Y."/>
            <person name="Belova S.E."/>
            <person name="Pimenov N.V."/>
            <person name="Dedysh S.N."/>
        </authorList>
    </citation>
    <scope>NUCLEOTIDE SEQUENCE</scope>
    <source>
        <strain evidence="5">S20</strain>
    </source>
</reference>
<dbReference type="KEGG" id="mflg:ABS361_07895"/>
<dbReference type="PANTHER" id="PTHR30404:SF0">
    <property type="entry name" value="N-ACETYLMURAMOYL-L-ALANINE AMIDASE AMIC"/>
    <property type="match status" value="1"/>
</dbReference>
<dbReference type="EMBL" id="CP158568">
    <property type="protein sequence ID" value="XBY46139.1"/>
    <property type="molecule type" value="Genomic_DNA"/>
</dbReference>
<protein>
    <recommendedName>
        <fullName evidence="2">N-acetylmuramoyl-L-alanine amidase</fullName>
        <ecNumber evidence="2">3.5.1.28</ecNumber>
    </recommendedName>
</protein>
<dbReference type="SUPFAM" id="SSF53187">
    <property type="entry name" value="Zn-dependent exopeptidases"/>
    <property type="match status" value="1"/>
</dbReference>
<dbReference type="AlphaFoldDB" id="A0AAU7XGD7"/>
<dbReference type="Pfam" id="PF11741">
    <property type="entry name" value="AMIN"/>
    <property type="match status" value="1"/>
</dbReference>
<name>A0AAU7XGD7_9HYPH</name>
<dbReference type="InterPro" id="IPR021731">
    <property type="entry name" value="AMIN_dom"/>
</dbReference>
<proteinExistence type="predicted"/>
<keyword evidence="3" id="KW-0378">Hydrolase</keyword>
<comment type="catalytic activity">
    <reaction evidence="1">
        <text>Hydrolyzes the link between N-acetylmuramoyl residues and L-amino acid residues in certain cell-wall glycopeptides.</text>
        <dbReference type="EC" id="3.5.1.28"/>
    </reaction>
</comment>
<dbReference type="Gene3D" id="2.60.40.3500">
    <property type="match status" value="1"/>
</dbReference>